<evidence type="ECO:0000256" key="2">
    <source>
        <dbReference type="ARBA" id="ARBA00012438"/>
    </source>
</evidence>
<comment type="caution">
    <text evidence="10">The sequence shown here is derived from an EMBL/GenBank/DDBJ whole genome shotgun (WGS) entry which is preliminary data.</text>
</comment>
<dbReference type="GO" id="GO:0016020">
    <property type="term" value="C:membrane"/>
    <property type="evidence" value="ECO:0007669"/>
    <property type="project" value="InterPro"/>
</dbReference>
<sequence>MTAPDTVPEPDLPPEIEPRRWLSGLPTGARVFLILGGALLPLALLAFLATVQTTRIADVEVRAQLRVALAESNRSIGAELLGDMAALRTSVVALAADPGNDATCARARGIFAQQYAAGLRFAIRDRAGLLLCGEALPADRAIAGERMDAGRIAAQVVADGVVLAVADPRSGVIGTAFFPAGFLGPIAQPSGLLADKGIALRDDDASLTLADLPDAGPFARTESAATPIGIDGLVVEMAMRGAPITSPLLVAMLIPFLMWIGAAAIAWFVVDRLLIRPLRRLRASVGAYAPGTVLGPVDYGAVPAQEIRQLGDTFRAITHTVVAHEAGLAEGLVRQTKLTREVHHRVKNNLQVIASLINFHARGAATPEAAAAYASIQRRVDALAVVHRYHFAELEENRGVEMRAVIGELAAGIRAGAPEGAHRFAVAIEVEPVMVSQDTAIAVAFLVTELLELAMTANPETQARISLRQPADQPGIGVLRVVSPALIQGDGLDALLAGRYGRVIAGLARQLRAPLHHDPLSGAYEINVAVMGRP</sequence>
<keyword evidence="8" id="KW-0812">Transmembrane</keyword>
<evidence type="ECO:0000313" key="10">
    <source>
        <dbReference type="EMBL" id="MBB5697306.1"/>
    </source>
</evidence>
<reference evidence="10 11" key="1">
    <citation type="submission" date="2020-08" db="EMBL/GenBank/DDBJ databases">
        <title>Genomic Encyclopedia of Type Strains, Phase IV (KMG-IV): sequencing the most valuable type-strain genomes for metagenomic binning, comparative biology and taxonomic classification.</title>
        <authorList>
            <person name="Goeker M."/>
        </authorList>
    </citation>
    <scope>NUCLEOTIDE SEQUENCE [LARGE SCALE GENOMIC DNA]</scope>
    <source>
        <strain evidence="10 11">DSM 27244</strain>
    </source>
</reference>
<protein>
    <recommendedName>
        <fullName evidence="2">histidine kinase</fullName>
        <ecNumber evidence="2">2.7.13.3</ecNumber>
    </recommendedName>
</protein>
<evidence type="ECO:0000313" key="11">
    <source>
        <dbReference type="Proteomes" id="UP000557739"/>
    </source>
</evidence>
<feature type="domain" description="HAMP" evidence="9">
    <location>
        <begin position="272"/>
        <end position="326"/>
    </location>
</feature>
<dbReference type="AlphaFoldDB" id="A0A7W9EI58"/>
<evidence type="ECO:0000256" key="6">
    <source>
        <dbReference type="ARBA" id="ARBA00022777"/>
    </source>
</evidence>
<dbReference type="PROSITE" id="PS50885">
    <property type="entry name" value="HAMP"/>
    <property type="match status" value="1"/>
</dbReference>
<dbReference type="GO" id="GO:0007165">
    <property type="term" value="P:signal transduction"/>
    <property type="evidence" value="ECO:0007669"/>
    <property type="project" value="InterPro"/>
</dbReference>
<dbReference type="PANTHER" id="PTHR41523:SF8">
    <property type="entry name" value="ETHYLENE RESPONSE SENSOR PROTEIN"/>
    <property type="match status" value="1"/>
</dbReference>
<evidence type="ECO:0000256" key="4">
    <source>
        <dbReference type="ARBA" id="ARBA00022679"/>
    </source>
</evidence>
<evidence type="ECO:0000259" key="9">
    <source>
        <dbReference type="PROSITE" id="PS50885"/>
    </source>
</evidence>
<keyword evidence="8" id="KW-1133">Transmembrane helix</keyword>
<dbReference type="Pfam" id="PF07568">
    <property type="entry name" value="HisKA_2"/>
    <property type="match status" value="1"/>
</dbReference>
<evidence type="ECO:0000256" key="8">
    <source>
        <dbReference type="SAM" id="Phobius"/>
    </source>
</evidence>
<dbReference type="InterPro" id="IPR011495">
    <property type="entry name" value="Sig_transdc_His_kin_sub2_dim/P"/>
</dbReference>
<dbReference type="PANTHER" id="PTHR41523">
    <property type="entry name" value="TWO-COMPONENT SYSTEM SENSOR PROTEIN"/>
    <property type="match status" value="1"/>
</dbReference>
<comment type="catalytic activity">
    <reaction evidence="1">
        <text>ATP + protein L-histidine = ADP + protein N-phospho-L-histidine.</text>
        <dbReference type="EC" id="2.7.13.3"/>
    </reaction>
</comment>
<keyword evidence="4" id="KW-0808">Transferase</keyword>
<dbReference type="Gene3D" id="3.30.450.20">
    <property type="entry name" value="PAS domain"/>
    <property type="match status" value="1"/>
</dbReference>
<proteinExistence type="predicted"/>
<dbReference type="EMBL" id="JACIJJ010000001">
    <property type="protein sequence ID" value="MBB5697306.1"/>
    <property type="molecule type" value="Genomic_DNA"/>
</dbReference>
<dbReference type="EC" id="2.7.13.3" evidence="2"/>
<keyword evidence="5" id="KW-0547">Nucleotide-binding</keyword>
<dbReference type="InterPro" id="IPR003660">
    <property type="entry name" value="HAMP_dom"/>
</dbReference>
<accession>A0A7W9EI58</accession>
<evidence type="ECO:0000256" key="3">
    <source>
        <dbReference type="ARBA" id="ARBA00022553"/>
    </source>
</evidence>
<evidence type="ECO:0000256" key="7">
    <source>
        <dbReference type="ARBA" id="ARBA00022840"/>
    </source>
</evidence>
<organism evidence="10 11">
    <name type="scientific">Sphingomonas yantingensis</name>
    <dbReference type="NCBI Taxonomy" id="1241761"/>
    <lineage>
        <taxon>Bacteria</taxon>
        <taxon>Pseudomonadati</taxon>
        <taxon>Pseudomonadota</taxon>
        <taxon>Alphaproteobacteria</taxon>
        <taxon>Sphingomonadales</taxon>
        <taxon>Sphingomonadaceae</taxon>
        <taxon>Sphingomonas</taxon>
    </lineage>
</organism>
<dbReference type="GO" id="GO:0005524">
    <property type="term" value="F:ATP binding"/>
    <property type="evidence" value="ECO:0007669"/>
    <property type="project" value="UniProtKB-KW"/>
</dbReference>
<gene>
    <name evidence="10" type="ORF">FHR19_000631</name>
</gene>
<dbReference type="GO" id="GO:0004673">
    <property type="term" value="F:protein histidine kinase activity"/>
    <property type="evidence" value="ECO:0007669"/>
    <property type="project" value="UniProtKB-EC"/>
</dbReference>
<keyword evidence="8" id="KW-0472">Membrane</keyword>
<keyword evidence="7" id="KW-0067">ATP-binding</keyword>
<keyword evidence="11" id="KW-1185">Reference proteome</keyword>
<evidence type="ECO:0000256" key="5">
    <source>
        <dbReference type="ARBA" id="ARBA00022741"/>
    </source>
</evidence>
<dbReference type="Proteomes" id="UP000557739">
    <property type="component" value="Unassembled WGS sequence"/>
</dbReference>
<dbReference type="RefSeq" id="WP_184024193.1">
    <property type="nucleotide sequence ID" value="NZ_JACIJJ010000001.1"/>
</dbReference>
<keyword evidence="3" id="KW-0597">Phosphoprotein</keyword>
<feature type="transmembrane region" description="Helical" evidence="8">
    <location>
        <begin position="31"/>
        <end position="51"/>
    </location>
</feature>
<keyword evidence="6 10" id="KW-0418">Kinase</keyword>
<name>A0A7W9EI58_9SPHN</name>
<feature type="transmembrane region" description="Helical" evidence="8">
    <location>
        <begin position="248"/>
        <end position="270"/>
    </location>
</feature>
<evidence type="ECO:0000256" key="1">
    <source>
        <dbReference type="ARBA" id="ARBA00000085"/>
    </source>
</evidence>